<evidence type="ECO:0000259" key="1">
    <source>
        <dbReference type="Pfam" id="PF12680"/>
    </source>
</evidence>
<dbReference type="InterPro" id="IPR037401">
    <property type="entry name" value="SnoaL-like"/>
</dbReference>
<feature type="domain" description="SnoaL-like" evidence="1">
    <location>
        <begin position="10"/>
        <end position="93"/>
    </location>
</feature>
<protein>
    <recommendedName>
        <fullName evidence="1">SnoaL-like domain-containing protein</fullName>
    </recommendedName>
</protein>
<organism evidence="2">
    <name type="scientific">hydrothermal vent metagenome</name>
    <dbReference type="NCBI Taxonomy" id="652676"/>
    <lineage>
        <taxon>unclassified sequences</taxon>
        <taxon>metagenomes</taxon>
        <taxon>ecological metagenomes</taxon>
    </lineage>
</organism>
<name>A0A160U3K9_9ZZZZ</name>
<dbReference type="InterPro" id="IPR032710">
    <property type="entry name" value="NTF2-like_dom_sf"/>
</dbReference>
<accession>A0A160U3K9</accession>
<reference evidence="2" key="1">
    <citation type="submission" date="2015-10" db="EMBL/GenBank/DDBJ databases">
        <authorList>
            <person name="Gilbert D.G."/>
        </authorList>
    </citation>
    <scope>NUCLEOTIDE SEQUENCE</scope>
</reference>
<gene>
    <name evidence="2" type="ORF">MGWOODY_Hyp682</name>
</gene>
<proteinExistence type="predicted"/>
<dbReference type="EMBL" id="CZQD01000038">
    <property type="protein sequence ID" value="CUS57079.1"/>
    <property type="molecule type" value="Genomic_DNA"/>
</dbReference>
<evidence type="ECO:0000313" key="2">
    <source>
        <dbReference type="EMBL" id="CUS57079.1"/>
    </source>
</evidence>
<dbReference type="AlphaFoldDB" id="A0A160U3K9"/>
<dbReference type="Pfam" id="PF12680">
    <property type="entry name" value="SnoaL_2"/>
    <property type="match status" value="1"/>
</dbReference>
<sequence>MARPDADSFAREWVAAWNDHDLDAVLSHYADGVVFHSPRIALVMGTDEDFLTGKAGLRKYWQAAMASASDLYFELEDVLTGSDAITLLYTNHRGQNAAETFIFDEDGEICIAVATYG</sequence>
<dbReference type="SUPFAM" id="SSF54427">
    <property type="entry name" value="NTF2-like"/>
    <property type="match status" value="1"/>
</dbReference>
<dbReference type="Gene3D" id="3.10.450.50">
    <property type="match status" value="1"/>
</dbReference>